<dbReference type="Proteomes" id="UP000185696">
    <property type="component" value="Unassembled WGS sequence"/>
</dbReference>
<dbReference type="RefSeq" id="WP_075130957.1">
    <property type="nucleotide sequence ID" value="NZ_MSIF01000001.1"/>
</dbReference>
<evidence type="ECO:0000313" key="2">
    <source>
        <dbReference type="Proteomes" id="UP000185696"/>
    </source>
</evidence>
<dbReference type="OrthoDB" id="3692598at2"/>
<gene>
    <name evidence="1" type="ORF">BLA60_02185</name>
</gene>
<accession>A0A7Z0WSK7</accession>
<reference evidence="1 2" key="1">
    <citation type="submission" date="2016-12" db="EMBL/GenBank/DDBJ databases">
        <title>The draft genome sequence of Actinophytocola xinjiangensis.</title>
        <authorList>
            <person name="Wang W."/>
            <person name="Yuan L."/>
        </authorList>
    </citation>
    <scope>NUCLEOTIDE SEQUENCE [LARGE SCALE GENOMIC DNA]</scope>
    <source>
        <strain evidence="1 2">CGMCC 4.4663</strain>
    </source>
</reference>
<organism evidence="1 2">
    <name type="scientific">Actinophytocola xinjiangensis</name>
    <dbReference type="NCBI Taxonomy" id="485602"/>
    <lineage>
        <taxon>Bacteria</taxon>
        <taxon>Bacillati</taxon>
        <taxon>Actinomycetota</taxon>
        <taxon>Actinomycetes</taxon>
        <taxon>Pseudonocardiales</taxon>
        <taxon>Pseudonocardiaceae</taxon>
    </lineage>
</organism>
<sequence length="297" mass="31352">MSGPIRGIADAADAGEAYVRKYAEVSFGQEGLILDLVGPHDHAYAVVHGAMTAIARITERTGAAVDALAARLDEPAEPDQVRPVTDPTVHFRDADQAGDGVGFDLDGDPLSPPAVIREVVYQLAGVDPFVWMVGWLRGDWAAYRTCGTAWEHVADACPDFATNLTRAAGDTPGRYREPLRLLAAAVEEIQLTCEVLAENYRAAAEVASQLHEALTVVAGEIVDTVLMAMAAAAVGDATVETAVGPVTGYGAAAYHARQVLDLINEAVTLYGRSRTVVAGITTTVRDLDAITVQEEGN</sequence>
<dbReference type="AlphaFoldDB" id="A0A7Z0WSK7"/>
<evidence type="ECO:0008006" key="3">
    <source>
        <dbReference type="Google" id="ProtNLM"/>
    </source>
</evidence>
<proteinExistence type="predicted"/>
<protein>
    <recommendedName>
        <fullName evidence="3">Excreted virulence factor EspC (Type VII ESX diderm)</fullName>
    </recommendedName>
</protein>
<keyword evidence="2" id="KW-1185">Reference proteome</keyword>
<name>A0A7Z0WSK7_9PSEU</name>
<comment type="caution">
    <text evidence="1">The sequence shown here is derived from an EMBL/GenBank/DDBJ whole genome shotgun (WGS) entry which is preliminary data.</text>
</comment>
<evidence type="ECO:0000313" key="1">
    <source>
        <dbReference type="EMBL" id="OLF14009.1"/>
    </source>
</evidence>
<dbReference type="EMBL" id="MSIF01000001">
    <property type="protein sequence ID" value="OLF14009.1"/>
    <property type="molecule type" value="Genomic_DNA"/>
</dbReference>